<proteinExistence type="predicted"/>
<feature type="region of interest" description="Disordered" evidence="1">
    <location>
        <begin position="173"/>
        <end position="197"/>
    </location>
</feature>
<dbReference type="STRING" id="1754191.A0A1Y1VK64"/>
<organism evidence="2 3">
    <name type="scientific">Piromyces finnis</name>
    <dbReference type="NCBI Taxonomy" id="1754191"/>
    <lineage>
        <taxon>Eukaryota</taxon>
        <taxon>Fungi</taxon>
        <taxon>Fungi incertae sedis</taxon>
        <taxon>Chytridiomycota</taxon>
        <taxon>Chytridiomycota incertae sedis</taxon>
        <taxon>Neocallimastigomycetes</taxon>
        <taxon>Neocallimastigales</taxon>
        <taxon>Neocallimastigaceae</taxon>
        <taxon>Piromyces</taxon>
    </lineage>
</organism>
<keyword evidence="3" id="KW-1185">Reference proteome</keyword>
<dbReference type="InterPro" id="IPR036181">
    <property type="entry name" value="MIT_dom_sf"/>
</dbReference>
<name>A0A1Y1VK64_9FUNG</name>
<dbReference type="Proteomes" id="UP000193719">
    <property type="component" value="Unassembled WGS sequence"/>
</dbReference>
<evidence type="ECO:0000313" key="2">
    <source>
        <dbReference type="EMBL" id="ORX57747.1"/>
    </source>
</evidence>
<accession>A0A1Y1VK64</accession>
<dbReference type="Gene3D" id="1.20.58.80">
    <property type="entry name" value="Phosphotransferase system, lactose/cellobiose-type IIA subunit"/>
    <property type="match status" value="1"/>
</dbReference>
<reference evidence="2 3" key="1">
    <citation type="submission" date="2016-08" db="EMBL/GenBank/DDBJ databases">
        <title>Genomes of anaerobic fungi encode conserved fungal cellulosomes for biomass hydrolysis.</title>
        <authorList>
            <consortium name="DOE Joint Genome Institute"/>
            <person name="Haitjema C.H."/>
            <person name="Gilmore S.P."/>
            <person name="Henske J.K."/>
            <person name="Solomon K.V."/>
            <person name="De Groot R."/>
            <person name="Kuo A."/>
            <person name="Mondo S.J."/>
            <person name="Salamov A.A."/>
            <person name="Labutti K."/>
            <person name="Zhao Z."/>
            <person name="Chiniquy J."/>
            <person name="Barry K."/>
            <person name="Brewer H.M."/>
            <person name="Purvine S.O."/>
            <person name="Wright A.T."/>
            <person name="Boxma B."/>
            <person name="Van Alen T."/>
            <person name="Hackstein J.H."/>
            <person name="Baker S.E."/>
            <person name="Grigoriev I.V."/>
            <person name="O'Malley M.A."/>
        </authorList>
    </citation>
    <scope>NUCLEOTIDE SEQUENCE [LARGE SCALE GENOMIC DNA]</scope>
    <source>
        <strain evidence="3">finn</strain>
    </source>
</reference>
<feature type="region of interest" description="Disordered" evidence="1">
    <location>
        <begin position="351"/>
        <end position="381"/>
    </location>
</feature>
<feature type="compositionally biased region" description="Low complexity" evidence="1">
    <location>
        <begin position="357"/>
        <end position="377"/>
    </location>
</feature>
<feature type="compositionally biased region" description="Polar residues" evidence="1">
    <location>
        <begin position="594"/>
        <end position="623"/>
    </location>
</feature>
<dbReference type="EMBL" id="MCFH01000005">
    <property type="protein sequence ID" value="ORX57747.1"/>
    <property type="molecule type" value="Genomic_DNA"/>
</dbReference>
<feature type="region of interest" description="Disordered" evidence="1">
    <location>
        <begin position="565"/>
        <end position="629"/>
    </location>
</feature>
<feature type="compositionally biased region" description="Low complexity" evidence="1">
    <location>
        <begin position="181"/>
        <end position="197"/>
    </location>
</feature>
<reference evidence="2 3" key="2">
    <citation type="submission" date="2016-08" db="EMBL/GenBank/DDBJ databases">
        <title>Pervasive Adenine N6-methylation of Active Genes in Fungi.</title>
        <authorList>
            <consortium name="DOE Joint Genome Institute"/>
            <person name="Mondo S.J."/>
            <person name="Dannebaum R.O."/>
            <person name="Kuo R.C."/>
            <person name="Labutti K."/>
            <person name="Haridas S."/>
            <person name="Kuo A."/>
            <person name="Salamov A."/>
            <person name="Ahrendt S.R."/>
            <person name="Lipzen A."/>
            <person name="Sullivan W."/>
            <person name="Andreopoulos W.B."/>
            <person name="Clum A."/>
            <person name="Lindquist E."/>
            <person name="Daum C."/>
            <person name="Ramamoorthy G.K."/>
            <person name="Gryganskyi A."/>
            <person name="Culley D."/>
            <person name="Magnuson J.K."/>
            <person name="James T.Y."/>
            <person name="O'Malley M.A."/>
            <person name="Stajich J.E."/>
            <person name="Spatafora J.W."/>
            <person name="Visel A."/>
            <person name="Grigoriev I.V."/>
        </authorList>
    </citation>
    <scope>NUCLEOTIDE SEQUENCE [LARGE SCALE GENOMIC DNA]</scope>
    <source>
        <strain evidence="3">finn</strain>
    </source>
</reference>
<dbReference type="PANTHER" id="PTHR40130:SF1">
    <property type="entry name" value="SPINDLE POLE BODY-ASSOCIATED PROTEIN CUT12 DOMAIN-CONTAINING PROTEIN"/>
    <property type="match status" value="1"/>
</dbReference>
<dbReference type="OrthoDB" id="3197614at2759"/>
<evidence type="ECO:0008006" key="4">
    <source>
        <dbReference type="Google" id="ProtNLM"/>
    </source>
</evidence>
<dbReference type="PANTHER" id="PTHR40130">
    <property type="entry name" value="EXPRESSED PROTEIN"/>
    <property type="match status" value="1"/>
</dbReference>
<evidence type="ECO:0000313" key="3">
    <source>
        <dbReference type="Proteomes" id="UP000193719"/>
    </source>
</evidence>
<gene>
    <name evidence="2" type="ORF">BCR36DRAFT_580309</name>
</gene>
<dbReference type="SUPFAM" id="SSF116846">
    <property type="entry name" value="MIT domain"/>
    <property type="match status" value="1"/>
</dbReference>
<feature type="region of interest" description="Disordered" evidence="1">
    <location>
        <begin position="700"/>
        <end position="737"/>
    </location>
</feature>
<feature type="compositionally biased region" description="Low complexity" evidence="1">
    <location>
        <begin position="565"/>
        <end position="575"/>
    </location>
</feature>
<comment type="caution">
    <text evidence="2">The sequence shown here is derived from an EMBL/GenBank/DDBJ whole genome shotgun (WGS) entry which is preliminary data.</text>
</comment>
<evidence type="ECO:0000256" key="1">
    <source>
        <dbReference type="SAM" id="MobiDB-lite"/>
    </source>
</evidence>
<protein>
    <recommendedName>
        <fullName evidence="4">MIT domain-containing protein</fullName>
    </recommendedName>
</protein>
<sequence>MIERAHELVRKAKENVRKGNIQEAANLYSDAAEIYQNMYKQTNNEEAIKTIQQLYVQTDKEAKRIMKLIIDKQNKDINQQQQSNNSTPLLSTTNIPVPQIYSIKNQSDKYRYDTSQKTNIDNTFTQSSYLNNAQNLLNSPVNTKTTISNTNNFSYQNHGSINQINSSFNNYNLTNPKNAHSNGNNNTTLTSSNPSNTGINYNQPMSSNKNQELNSVRQNVLYKSNRPKPTLDTRNVVSRNYFIGQAITNSAILLPQNNYQDNTKTVTTNYRNQEPAVIPVTSLNSSTVDENTSSHFIDQSYFVLKETKKDEAEKAFIKFWDVIDNLVQNKVSMPVALLSVPLSKDDNIVNPIKNDLSTTSIPSSSKSSNRNSLTTNNETVKKLDQKSKNETYCNDFEIIDQKYIQEAKKDINFSEFDYLVIPQKEQPTKTLEEYQLENSNLKETLNQISNNYLLLPNTDEFKLALRKAKEYVKYNEYLRSSIVAGSENELEELKKRVAFLEENTLVKQIMQLEEENKMLKFENDKLKKENIKYKNQWEKFVAIAESKKKKKFKEEEESIIKTENMINENEDNNSNIKSPHLFSKSKKDNIHSPKYSSNDISLYSSNPPSQLFENLENNTGNKITKQEKKDLTESQIEIKDKENQKYTNLVNDEFQQNQLYFSSPTPEFDILQHMKNQEEIISQSHQIYSSMINEPTNNISNSHQSTLPEIQYTKENRNTDNENNNIIKNGINENQKS</sequence>
<dbReference type="AlphaFoldDB" id="A0A1Y1VK64"/>
<feature type="compositionally biased region" description="Low complexity" evidence="1">
    <location>
        <begin position="721"/>
        <end position="737"/>
    </location>
</feature>